<dbReference type="AlphaFoldDB" id="A0A120G7S9"/>
<proteinExistence type="predicted"/>
<reference evidence="2 3" key="1">
    <citation type="submission" date="2015-05" db="EMBL/GenBank/DDBJ databases">
        <title>A genomic and transcriptomic approach to investigate the blue pigment phenotype in Pseudomonas fluorescens.</title>
        <authorList>
            <person name="Andreani N.A."/>
            <person name="Cardazzo B."/>
        </authorList>
    </citation>
    <scope>NUCLEOTIDE SEQUENCE [LARGE SCALE GENOMIC DNA]</scope>
    <source>
        <strain evidence="2 3">Ps_22</strain>
    </source>
</reference>
<dbReference type="EMBL" id="LCYA01000067">
    <property type="protein sequence ID" value="KWV87748.1"/>
    <property type="molecule type" value="Genomic_DNA"/>
</dbReference>
<accession>A0A120G7S9</accession>
<keyword evidence="1" id="KW-0472">Membrane</keyword>
<sequence>MREKSSVVSLFLTRAGFVEFFVVFVKLVHGLTAIFPPLVLALFLDPMDPEMRSHFLGLLLFFCGIDHHSVPGPGHLFRGTVQ</sequence>
<name>A0A120G7S9_PSEFL</name>
<organism evidence="2 3">
    <name type="scientific">Pseudomonas fluorescens</name>
    <dbReference type="NCBI Taxonomy" id="294"/>
    <lineage>
        <taxon>Bacteria</taxon>
        <taxon>Pseudomonadati</taxon>
        <taxon>Pseudomonadota</taxon>
        <taxon>Gammaproteobacteria</taxon>
        <taxon>Pseudomonadales</taxon>
        <taxon>Pseudomonadaceae</taxon>
        <taxon>Pseudomonas</taxon>
    </lineage>
</organism>
<evidence type="ECO:0000256" key="1">
    <source>
        <dbReference type="SAM" id="Phobius"/>
    </source>
</evidence>
<gene>
    <name evidence="2" type="ORF">PFLmoz3_02685</name>
</gene>
<evidence type="ECO:0000313" key="2">
    <source>
        <dbReference type="EMBL" id="KWV87748.1"/>
    </source>
</evidence>
<keyword evidence="1" id="KW-1133">Transmembrane helix</keyword>
<dbReference type="Proteomes" id="UP000061348">
    <property type="component" value="Unassembled WGS sequence"/>
</dbReference>
<feature type="transmembrane region" description="Helical" evidence="1">
    <location>
        <begin position="20"/>
        <end position="44"/>
    </location>
</feature>
<evidence type="ECO:0000313" key="3">
    <source>
        <dbReference type="Proteomes" id="UP000061348"/>
    </source>
</evidence>
<protein>
    <submittedName>
        <fullName evidence="2">Uncharacterized protein</fullName>
    </submittedName>
</protein>
<keyword evidence="1" id="KW-0812">Transmembrane</keyword>
<dbReference type="PATRIC" id="fig|294.194.peg.2964"/>
<comment type="caution">
    <text evidence="2">The sequence shown here is derived from an EMBL/GenBank/DDBJ whole genome shotgun (WGS) entry which is preliminary data.</text>
</comment>